<feature type="compositionally biased region" description="Polar residues" evidence="1">
    <location>
        <begin position="103"/>
        <end position="117"/>
    </location>
</feature>
<sequence>MAAYEEVLPAPSGIINSDTRTSFSPGYCPGDATQLKRIPSMRTIIPVQYADSSEDTPSDHSSVFNAVPSSRKTASNDSTQGTGAEKEASQDASTAEPAPGESHTGTRLFTITEQKSVPTLKTMPSNWTFQRRIVTAQPQMAWESARG</sequence>
<keyword evidence="3" id="KW-1185">Reference proteome</keyword>
<evidence type="ECO:0000313" key="2">
    <source>
        <dbReference type="EMBL" id="KAF2164635.1"/>
    </source>
</evidence>
<proteinExistence type="predicted"/>
<dbReference type="Proteomes" id="UP000799537">
    <property type="component" value="Unassembled WGS sequence"/>
</dbReference>
<name>A0A6A6CC61_ZASCE</name>
<gene>
    <name evidence="2" type="ORF">M409DRAFT_25031</name>
</gene>
<accession>A0A6A6CC61</accession>
<evidence type="ECO:0000313" key="3">
    <source>
        <dbReference type="Proteomes" id="UP000799537"/>
    </source>
</evidence>
<dbReference type="EMBL" id="ML993603">
    <property type="protein sequence ID" value="KAF2164635.1"/>
    <property type="molecule type" value="Genomic_DNA"/>
</dbReference>
<feature type="region of interest" description="Disordered" evidence="1">
    <location>
        <begin position="46"/>
        <end position="117"/>
    </location>
</feature>
<feature type="compositionally biased region" description="Polar residues" evidence="1">
    <location>
        <begin position="59"/>
        <end position="82"/>
    </location>
</feature>
<evidence type="ECO:0000256" key="1">
    <source>
        <dbReference type="SAM" id="MobiDB-lite"/>
    </source>
</evidence>
<feature type="region of interest" description="Disordered" evidence="1">
    <location>
        <begin position="1"/>
        <end position="22"/>
    </location>
</feature>
<dbReference type="AlphaFoldDB" id="A0A6A6CC61"/>
<organism evidence="2 3">
    <name type="scientific">Zasmidium cellare ATCC 36951</name>
    <dbReference type="NCBI Taxonomy" id="1080233"/>
    <lineage>
        <taxon>Eukaryota</taxon>
        <taxon>Fungi</taxon>
        <taxon>Dikarya</taxon>
        <taxon>Ascomycota</taxon>
        <taxon>Pezizomycotina</taxon>
        <taxon>Dothideomycetes</taxon>
        <taxon>Dothideomycetidae</taxon>
        <taxon>Mycosphaerellales</taxon>
        <taxon>Mycosphaerellaceae</taxon>
        <taxon>Zasmidium</taxon>
    </lineage>
</organism>
<reference evidence="2" key="1">
    <citation type="journal article" date="2020" name="Stud. Mycol.">
        <title>101 Dothideomycetes genomes: a test case for predicting lifestyles and emergence of pathogens.</title>
        <authorList>
            <person name="Haridas S."/>
            <person name="Albert R."/>
            <person name="Binder M."/>
            <person name="Bloem J."/>
            <person name="Labutti K."/>
            <person name="Salamov A."/>
            <person name="Andreopoulos B."/>
            <person name="Baker S."/>
            <person name="Barry K."/>
            <person name="Bills G."/>
            <person name="Bluhm B."/>
            <person name="Cannon C."/>
            <person name="Castanera R."/>
            <person name="Culley D."/>
            <person name="Daum C."/>
            <person name="Ezra D."/>
            <person name="Gonzalez J."/>
            <person name="Henrissat B."/>
            <person name="Kuo A."/>
            <person name="Liang C."/>
            <person name="Lipzen A."/>
            <person name="Lutzoni F."/>
            <person name="Magnuson J."/>
            <person name="Mondo S."/>
            <person name="Nolan M."/>
            <person name="Ohm R."/>
            <person name="Pangilinan J."/>
            <person name="Park H.-J."/>
            <person name="Ramirez L."/>
            <person name="Alfaro M."/>
            <person name="Sun H."/>
            <person name="Tritt A."/>
            <person name="Yoshinaga Y."/>
            <person name="Zwiers L.-H."/>
            <person name="Turgeon B."/>
            <person name="Goodwin S."/>
            <person name="Spatafora J."/>
            <person name="Crous P."/>
            <person name="Grigoriev I."/>
        </authorList>
    </citation>
    <scope>NUCLEOTIDE SEQUENCE</scope>
    <source>
        <strain evidence="2">ATCC 36951</strain>
    </source>
</reference>
<dbReference type="RefSeq" id="XP_033665524.1">
    <property type="nucleotide sequence ID" value="XM_033807511.1"/>
</dbReference>
<dbReference type="GeneID" id="54560783"/>
<protein>
    <submittedName>
        <fullName evidence="2">Uncharacterized protein</fullName>
    </submittedName>
</protein>
<dbReference type="OrthoDB" id="3907968at2759"/>